<dbReference type="Gene3D" id="3.10.129.10">
    <property type="entry name" value="Hotdog Thioesterase"/>
    <property type="match status" value="1"/>
</dbReference>
<evidence type="ECO:0000313" key="2">
    <source>
        <dbReference type="Proteomes" id="UP000482960"/>
    </source>
</evidence>
<name>A0A6V8LJF8_9ACTN</name>
<proteinExistence type="predicted"/>
<accession>A0A6V8LJF8</accession>
<dbReference type="EMBL" id="BLPG01000001">
    <property type="protein sequence ID" value="GFJ95061.1"/>
    <property type="molecule type" value="Genomic_DNA"/>
</dbReference>
<sequence length="139" mass="15482">MGEPASIITRRRLEWSETDPMGRWHYSAMLRFVESAETELLVRLGVEHEVGGRTPRLNLTVDFLGALHYAEVAQTTLAVEHVGRSSLRYAFTVSRSGTALARGSLTIAWFDPDTGRTAPWPEHLRKAFTEAGLQEGVDS</sequence>
<dbReference type="InterPro" id="IPR029069">
    <property type="entry name" value="HotDog_dom_sf"/>
</dbReference>
<dbReference type="RefSeq" id="WP_173082479.1">
    <property type="nucleotide sequence ID" value="NZ_BAABJB010000022.1"/>
</dbReference>
<dbReference type="AlphaFoldDB" id="A0A6V8LJF8"/>
<dbReference type="Pfam" id="PF13279">
    <property type="entry name" value="4HBT_2"/>
    <property type="match status" value="1"/>
</dbReference>
<comment type="caution">
    <text evidence="1">The sequence shown here is derived from an EMBL/GenBank/DDBJ whole genome shotgun (WGS) entry which is preliminary data.</text>
</comment>
<organism evidence="1 2">
    <name type="scientific">Phytohabitans rumicis</name>
    <dbReference type="NCBI Taxonomy" id="1076125"/>
    <lineage>
        <taxon>Bacteria</taxon>
        <taxon>Bacillati</taxon>
        <taxon>Actinomycetota</taxon>
        <taxon>Actinomycetes</taxon>
        <taxon>Micromonosporales</taxon>
        <taxon>Micromonosporaceae</taxon>
    </lineage>
</organism>
<dbReference type="Proteomes" id="UP000482960">
    <property type="component" value="Unassembled WGS sequence"/>
</dbReference>
<dbReference type="CDD" id="cd00586">
    <property type="entry name" value="4HBT"/>
    <property type="match status" value="1"/>
</dbReference>
<evidence type="ECO:0000313" key="1">
    <source>
        <dbReference type="EMBL" id="GFJ95061.1"/>
    </source>
</evidence>
<dbReference type="SUPFAM" id="SSF54637">
    <property type="entry name" value="Thioesterase/thiol ester dehydrase-isomerase"/>
    <property type="match status" value="1"/>
</dbReference>
<keyword evidence="2" id="KW-1185">Reference proteome</keyword>
<gene>
    <name evidence="1" type="ORF">Prum_087030</name>
</gene>
<reference evidence="1 2" key="2">
    <citation type="submission" date="2020-03" db="EMBL/GenBank/DDBJ databases">
        <authorList>
            <person name="Ichikawa N."/>
            <person name="Kimura A."/>
            <person name="Kitahashi Y."/>
            <person name="Uohara A."/>
        </authorList>
    </citation>
    <scope>NUCLEOTIDE SEQUENCE [LARGE SCALE GENOMIC DNA]</scope>
    <source>
        <strain evidence="1 2">NBRC 108638</strain>
    </source>
</reference>
<protein>
    <submittedName>
        <fullName evidence="1">Uncharacterized protein</fullName>
    </submittedName>
</protein>
<reference evidence="1 2" key="1">
    <citation type="submission" date="2020-03" db="EMBL/GenBank/DDBJ databases">
        <title>Whole genome shotgun sequence of Phytohabitans rumicis NBRC 108638.</title>
        <authorList>
            <person name="Komaki H."/>
            <person name="Tamura T."/>
        </authorList>
    </citation>
    <scope>NUCLEOTIDE SEQUENCE [LARGE SCALE GENOMIC DNA]</scope>
    <source>
        <strain evidence="1 2">NBRC 108638</strain>
    </source>
</reference>